<feature type="compositionally biased region" description="Pro residues" evidence="1">
    <location>
        <begin position="159"/>
        <end position="211"/>
    </location>
</feature>
<evidence type="ECO:0000313" key="4">
    <source>
        <dbReference type="Proteomes" id="UP000593875"/>
    </source>
</evidence>
<dbReference type="Proteomes" id="UP000593875">
    <property type="component" value="Chromosome"/>
</dbReference>
<feature type="region of interest" description="Disordered" evidence="1">
    <location>
        <begin position="154"/>
        <end position="233"/>
    </location>
</feature>
<feature type="transmembrane region" description="Helical" evidence="2">
    <location>
        <begin position="12"/>
        <end position="32"/>
    </location>
</feature>
<dbReference type="AlphaFoldDB" id="A0A7L9U3L7"/>
<reference evidence="3 4" key="1">
    <citation type="submission" date="2020-10" db="EMBL/GenBank/DDBJ databases">
        <title>Genome sequencing of Massilia sp. LPB0304.</title>
        <authorList>
            <person name="Kim J."/>
        </authorList>
    </citation>
    <scope>NUCLEOTIDE SEQUENCE [LARGE SCALE GENOMIC DNA]</scope>
    <source>
        <strain evidence="3 4">LPB0304</strain>
    </source>
</reference>
<sequence length="233" mass="24386">MVAKPVHREAGFTYVGLVVFVAILGMVGAATLEVDGLLRRAAAEQELLEIGAAFSAALRSYAAATPQGSNPVPPALHDLLKDPRFPGTRRHLRKIFVDPVTGGTEWGIQYQGDKVGVLAIYSLSQAQPLKVANFDARFQGFENKEHLSEWKFTAGQGVPVPPPPPAPVKPPPAPVPPLTPVPPPSPADPPPASSPETPPTEPPPTEAPPVEPAQEPAEPDEPPPPPPATASGA</sequence>
<protein>
    <submittedName>
        <fullName evidence="3">Type II secretion system protein</fullName>
    </submittedName>
</protein>
<keyword evidence="2" id="KW-0472">Membrane</keyword>
<dbReference type="KEGG" id="mlir:LPB04_22120"/>
<proteinExistence type="predicted"/>
<evidence type="ECO:0000256" key="1">
    <source>
        <dbReference type="SAM" id="MobiDB-lite"/>
    </source>
</evidence>
<keyword evidence="2" id="KW-0812">Transmembrane</keyword>
<gene>
    <name evidence="3" type="ORF">LPB04_22120</name>
</gene>
<evidence type="ECO:0000313" key="3">
    <source>
        <dbReference type="EMBL" id="QOL49547.1"/>
    </source>
</evidence>
<evidence type="ECO:0000256" key="2">
    <source>
        <dbReference type="SAM" id="Phobius"/>
    </source>
</evidence>
<organism evidence="3 4">
    <name type="scientific">Massilia litorea</name>
    <dbReference type="NCBI Taxonomy" id="2769491"/>
    <lineage>
        <taxon>Bacteria</taxon>
        <taxon>Pseudomonadati</taxon>
        <taxon>Pseudomonadota</taxon>
        <taxon>Betaproteobacteria</taxon>
        <taxon>Burkholderiales</taxon>
        <taxon>Oxalobacteraceae</taxon>
        <taxon>Telluria group</taxon>
        <taxon>Massilia</taxon>
    </lineage>
</organism>
<dbReference type="EMBL" id="CP062941">
    <property type="protein sequence ID" value="QOL49547.1"/>
    <property type="molecule type" value="Genomic_DNA"/>
</dbReference>
<dbReference type="RefSeq" id="WP_193686583.1">
    <property type="nucleotide sequence ID" value="NZ_CP062941.1"/>
</dbReference>
<accession>A0A7L9U3L7</accession>
<name>A0A7L9U3L7_9BURK</name>
<keyword evidence="4" id="KW-1185">Reference proteome</keyword>
<keyword evidence="2" id="KW-1133">Transmembrane helix</keyword>
<feature type="compositionally biased region" description="Pro residues" evidence="1">
    <location>
        <begin position="222"/>
        <end position="233"/>
    </location>
</feature>